<proteinExistence type="predicted"/>
<dbReference type="PaxDb" id="6239-B0391.9"/>
<dbReference type="EMBL" id="BX284605">
    <property type="protein sequence ID" value="CAB03801.1"/>
    <property type="molecule type" value="Genomic_DNA"/>
</dbReference>
<dbReference type="RefSeq" id="NP_506876.1">
    <property type="nucleotide sequence ID" value="NM_074475.3"/>
</dbReference>
<dbReference type="Bgee" id="WBGene00007164">
    <property type="expression patterns" value="Expressed in embryo and 3 other cell types or tissues"/>
</dbReference>
<evidence type="ECO:0000313" key="2">
    <source>
        <dbReference type="EMBL" id="CAB03801.1"/>
    </source>
</evidence>
<organism evidence="2 3">
    <name type="scientific">Caenorhabditis elegans</name>
    <dbReference type="NCBI Taxonomy" id="6239"/>
    <lineage>
        <taxon>Eukaryota</taxon>
        <taxon>Metazoa</taxon>
        <taxon>Ecdysozoa</taxon>
        <taxon>Nematoda</taxon>
        <taxon>Chromadorea</taxon>
        <taxon>Rhabditida</taxon>
        <taxon>Rhabditina</taxon>
        <taxon>Rhabditomorpha</taxon>
        <taxon>Rhabditoidea</taxon>
        <taxon>Rhabditidae</taxon>
        <taxon>Peloderinae</taxon>
        <taxon>Caenorhabditis</taxon>
    </lineage>
</organism>
<accession>O62014</accession>
<dbReference type="AGR" id="WB:WBGene00007164"/>
<reference evidence="2 3" key="1">
    <citation type="journal article" date="1998" name="Science">
        <title>Genome sequence of the nematode C. elegans: a platform for investigating biology.</title>
        <authorList>
            <consortium name="The C. elegans sequencing consortium"/>
            <person name="Sulson J.E."/>
            <person name="Waterston R."/>
        </authorList>
    </citation>
    <scope>NUCLEOTIDE SEQUENCE [LARGE SCALE GENOMIC DNA]</scope>
    <source>
        <strain evidence="2 3">Bristol N2</strain>
    </source>
</reference>
<evidence type="ECO:0000313" key="4">
    <source>
        <dbReference type="WormBase" id="B0391.9"/>
    </source>
</evidence>
<dbReference type="WormBase" id="B0391.9">
    <property type="protein sequence ID" value="CE17337"/>
    <property type="gene ID" value="WBGene00007164"/>
    <property type="gene designation" value="fbxa-139"/>
</dbReference>
<evidence type="ECO:0000259" key="1">
    <source>
        <dbReference type="Pfam" id="PF01827"/>
    </source>
</evidence>
<dbReference type="KEGG" id="cel:CELE_B0391.9"/>
<name>O62014_CAEEL</name>
<dbReference type="Pfam" id="PF01827">
    <property type="entry name" value="FTH"/>
    <property type="match status" value="1"/>
</dbReference>
<dbReference type="Proteomes" id="UP000001940">
    <property type="component" value="Chromosome V"/>
</dbReference>
<sequence>MPMEYLYNFDRFELHLIRFNPEDAIKVRDVICKSPTFEFGYFPAIDFFFPEEVARVFQPDYEGGSEGSIRYRNSTADFLISFEEEEFKIEKVSQN</sequence>
<dbReference type="AlphaFoldDB" id="O62014"/>
<dbReference type="HOGENOM" id="CLU_2442846_0_0_1"/>
<feature type="domain" description="DUF38" evidence="1">
    <location>
        <begin position="2"/>
        <end position="60"/>
    </location>
</feature>
<dbReference type="CTD" id="181954"/>
<dbReference type="InParanoid" id="O62014"/>
<dbReference type="PhylomeDB" id="O62014"/>
<dbReference type="PIR" id="T18730">
    <property type="entry name" value="T18730"/>
</dbReference>
<dbReference type="UCSC" id="B0391.9">
    <property type="organism name" value="c. elegans"/>
</dbReference>
<dbReference type="InterPro" id="IPR002900">
    <property type="entry name" value="DUF38/FTH_CAE_spp"/>
</dbReference>
<keyword evidence="3" id="KW-1185">Reference proteome</keyword>
<gene>
    <name evidence="2 4" type="primary">fbxa-139</name>
    <name evidence="4" type="ORF">B0391.9</name>
    <name evidence="2" type="ORF">CELE_B0391.9</name>
</gene>
<protein>
    <submittedName>
        <fullName evidence="2">DUF38 domain-containing protein</fullName>
    </submittedName>
</protein>
<dbReference type="GeneID" id="181954"/>
<evidence type="ECO:0000313" key="3">
    <source>
        <dbReference type="Proteomes" id="UP000001940"/>
    </source>
</evidence>